<dbReference type="PANTHER" id="PTHR12326">
    <property type="entry name" value="PLECKSTRIN HOMOLOGY DOMAIN CONTAINING PROTEIN"/>
    <property type="match status" value="1"/>
</dbReference>
<feature type="region of interest" description="Disordered" evidence="5">
    <location>
        <begin position="1"/>
        <end position="28"/>
    </location>
</feature>
<dbReference type="InterPro" id="IPR025258">
    <property type="entry name" value="RH_dom"/>
</dbReference>
<accession>A0A6G1SF69</accession>
<dbReference type="Pfam" id="PF13901">
    <property type="entry name" value="RH_dom"/>
    <property type="match status" value="1"/>
</dbReference>
<evidence type="ECO:0000256" key="3">
    <source>
        <dbReference type="ARBA" id="ARBA00022771"/>
    </source>
</evidence>
<keyword evidence="1" id="KW-0479">Metal-binding</keyword>
<feature type="compositionally biased region" description="Basic residues" evidence="5">
    <location>
        <begin position="7"/>
        <end position="16"/>
    </location>
</feature>
<organism evidence="7">
    <name type="scientific">Aceria tosichella</name>
    <name type="common">wheat curl mite</name>
    <dbReference type="NCBI Taxonomy" id="561515"/>
    <lineage>
        <taxon>Eukaryota</taxon>
        <taxon>Metazoa</taxon>
        <taxon>Ecdysozoa</taxon>
        <taxon>Arthropoda</taxon>
        <taxon>Chelicerata</taxon>
        <taxon>Arachnida</taxon>
        <taxon>Acari</taxon>
        <taxon>Acariformes</taxon>
        <taxon>Trombidiformes</taxon>
        <taxon>Prostigmata</taxon>
        <taxon>Eupodina</taxon>
        <taxon>Eriophyoidea</taxon>
        <taxon>Eriophyidae</taxon>
        <taxon>Eriophyinae</taxon>
        <taxon>Aceriini</taxon>
        <taxon>Aceria</taxon>
    </lineage>
</organism>
<name>A0A6G1SF69_9ACAR</name>
<evidence type="ECO:0000256" key="1">
    <source>
        <dbReference type="ARBA" id="ARBA00022723"/>
    </source>
</evidence>
<gene>
    <name evidence="7" type="primary">Plekhm3</name>
    <name evidence="7" type="ORF">g.19793</name>
</gene>
<keyword evidence="2" id="KW-0677">Repeat</keyword>
<dbReference type="EMBL" id="GGYP01004373">
    <property type="protein sequence ID" value="MDE49144.1"/>
    <property type="molecule type" value="Transcribed_RNA"/>
</dbReference>
<feature type="compositionally biased region" description="Polar residues" evidence="5">
    <location>
        <begin position="77"/>
        <end position="86"/>
    </location>
</feature>
<dbReference type="AlphaFoldDB" id="A0A6G1SF69"/>
<keyword evidence="3" id="KW-0863">Zinc-finger</keyword>
<evidence type="ECO:0000256" key="2">
    <source>
        <dbReference type="ARBA" id="ARBA00022737"/>
    </source>
</evidence>
<proteinExistence type="predicted"/>
<sequence>MNLNIRSNKHRLKQSRRTAMDQDFDDDTLAPVMPAIDVVQQLIEEEKQKQKKNVKDQTKGLSSSCSQPGTSGLGANGNRSETNSLVQVPRREIPLPRSPVRVERTKELNHSAPPIRSSERNQIVTDKDMSIRILNTQPKQIKDESKTKSFSLTEVQEAEDEDQIDHAVRNPLMNLVNKTSEPSGLKRDEYEFVPKSVILDVYSNDPEVKRFLKQLPRIFNESGYNEQDYKCYSCRRPVGLVFGQSRLCHFDGHHYCSECHLSEKSVIPSRILCNWDFNRYPVSKRNQHFLTLISNEPMFELKKMSPKLYEVCPELEEIEELRRQAFFVRSYCTTCVQESISFELTKLVWPREHLIKQTDLYSLEDLIQIKSGSLKQVLKNVITFGKQHVLSCVLCCQKGFICEICKSSQIIYPFDTESVHRCNACQSIYHKTCFKSRSSEDSCPRCQRLKARRDSKDRP</sequence>
<feature type="compositionally biased region" description="Polar residues" evidence="5">
    <location>
        <begin position="60"/>
        <end position="70"/>
    </location>
</feature>
<reference evidence="7" key="1">
    <citation type="submission" date="2018-10" db="EMBL/GenBank/DDBJ databases">
        <title>Transcriptome assembly of Aceria tosichella (Wheat curl mite) Type 2.</title>
        <authorList>
            <person name="Scully E.D."/>
            <person name="Geib S.M."/>
            <person name="Palmer N.A."/>
            <person name="Gupta A.K."/>
            <person name="Sarath G."/>
            <person name="Tatineni S."/>
        </authorList>
    </citation>
    <scope>NUCLEOTIDE SEQUENCE</scope>
    <source>
        <strain evidence="7">LincolnNE</strain>
    </source>
</reference>
<feature type="domain" description="Rubicon Homology" evidence="6">
    <location>
        <begin position="246"/>
        <end position="453"/>
    </location>
</feature>
<keyword evidence="4" id="KW-0862">Zinc</keyword>
<protein>
    <submittedName>
        <fullName evidence="7">Pleckstrin y domain-containing family M member 3</fullName>
    </submittedName>
</protein>
<dbReference type="SMART" id="SM01175">
    <property type="entry name" value="DUF4206"/>
    <property type="match status" value="1"/>
</dbReference>
<feature type="compositionally biased region" description="Basic and acidic residues" evidence="5">
    <location>
        <begin position="47"/>
        <end position="58"/>
    </location>
</feature>
<feature type="region of interest" description="Disordered" evidence="5">
    <location>
        <begin position="47"/>
        <end position="86"/>
    </location>
</feature>
<evidence type="ECO:0000256" key="5">
    <source>
        <dbReference type="SAM" id="MobiDB-lite"/>
    </source>
</evidence>
<evidence type="ECO:0000256" key="4">
    <source>
        <dbReference type="ARBA" id="ARBA00022833"/>
    </source>
</evidence>
<dbReference type="GO" id="GO:0008270">
    <property type="term" value="F:zinc ion binding"/>
    <property type="evidence" value="ECO:0007669"/>
    <property type="project" value="UniProtKB-KW"/>
</dbReference>
<evidence type="ECO:0000259" key="6">
    <source>
        <dbReference type="SMART" id="SM01175"/>
    </source>
</evidence>
<evidence type="ECO:0000313" key="7">
    <source>
        <dbReference type="EMBL" id="MDE49144.1"/>
    </source>
</evidence>
<dbReference type="InterPro" id="IPR051366">
    <property type="entry name" value="DEF8"/>
</dbReference>
<dbReference type="PANTHER" id="PTHR12326:SF12">
    <property type="entry name" value="PLECKSTRIN HOMOLOGY AND RUN DOMAIN CONTAINING M1"/>
    <property type="match status" value="1"/>
</dbReference>